<accession>A0A1E5E0T7</accession>
<organism evidence="1 2">
    <name type="scientific">Vibrio rumoiensis 1S-45</name>
    <dbReference type="NCBI Taxonomy" id="1188252"/>
    <lineage>
        <taxon>Bacteria</taxon>
        <taxon>Pseudomonadati</taxon>
        <taxon>Pseudomonadota</taxon>
        <taxon>Gammaproteobacteria</taxon>
        <taxon>Vibrionales</taxon>
        <taxon>Vibrionaceae</taxon>
        <taxon>Vibrio</taxon>
    </lineage>
</organism>
<evidence type="ECO:0000313" key="2">
    <source>
        <dbReference type="Proteomes" id="UP000094070"/>
    </source>
</evidence>
<reference evidence="1 2" key="1">
    <citation type="journal article" date="2012" name="Science">
        <title>Ecological populations of bacteria act as socially cohesive units of antibiotic production and resistance.</title>
        <authorList>
            <person name="Cordero O.X."/>
            <person name="Wildschutte H."/>
            <person name="Kirkup B."/>
            <person name="Proehl S."/>
            <person name="Ngo L."/>
            <person name="Hussain F."/>
            <person name="Le Roux F."/>
            <person name="Mincer T."/>
            <person name="Polz M.F."/>
        </authorList>
    </citation>
    <scope>NUCLEOTIDE SEQUENCE [LARGE SCALE GENOMIC DNA]</scope>
    <source>
        <strain evidence="1 2">1S-45</strain>
    </source>
</reference>
<sequence>MIGMANFLSKSQQHELQSLGLSALQVKECESLLKQVPAVPELKPIKTVIQLLGKAQSLLDEVQSKDARSYSEISELLAESYPLGSQPIESIQKQLKAFIEHQKGIYVYERELDTGKQTLNVTTPESRNYYRYEVLTKLWKDWSKEIKLSRSSEFILFLTVCLEGSYSEKAANRVYTNYKRYYQGKTVALDDVLDSKQPLNELELRITYKSIDGEKPKVETRKTTFPNLEKSALSEQINKLKKQRN</sequence>
<keyword evidence="2" id="KW-1185">Reference proteome</keyword>
<evidence type="ECO:0000313" key="1">
    <source>
        <dbReference type="EMBL" id="OEF24060.1"/>
    </source>
</evidence>
<gene>
    <name evidence="1" type="ORF">A1QC_02610</name>
</gene>
<protein>
    <submittedName>
        <fullName evidence="1">Uncharacterized protein</fullName>
    </submittedName>
</protein>
<dbReference type="eggNOG" id="ENOG5031MAS">
    <property type="taxonomic scope" value="Bacteria"/>
</dbReference>
<dbReference type="Proteomes" id="UP000094070">
    <property type="component" value="Unassembled WGS sequence"/>
</dbReference>
<comment type="caution">
    <text evidence="1">The sequence shown here is derived from an EMBL/GenBank/DDBJ whole genome shotgun (WGS) entry which is preliminary data.</text>
</comment>
<name>A0A1E5E0T7_9VIBR</name>
<dbReference type="EMBL" id="AJYK02000082">
    <property type="protein sequence ID" value="OEF24060.1"/>
    <property type="molecule type" value="Genomic_DNA"/>
</dbReference>
<proteinExistence type="predicted"/>
<dbReference type="AlphaFoldDB" id="A0A1E5E0T7"/>